<dbReference type="InterPro" id="IPR001279">
    <property type="entry name" value="Metallo-B-lactamas"/>
</dbReference>
<evidence type="ECO:0000256" key="3">
    <source>
        <dbReference type="ARBA" id="ARBA00022801"/>
    </source>
</evidence>
<dbReference type="RefSeq" id="WP_076956023.1">
    <property type="nucleotide sequence ID" value="NZ_MLCO01000023.1"/>
</dbReference>
<gene>
    <name evidence="6" type="ORF">BKE38_03630</name>
</gene>
<dbReference type="GO" id="GO:0046872">
    <property type="term" value="F:metal ion binding"/>
    <property type="evidence" value="ECO:0007669"/>
    <property type="project" value="UniProtKB-KW"/>
</dbReference>
<evidence type="ECO:0000256" key="1">
    <source>
        <dbReference type="ARBA" id="ARBA00001947"/>
    </source>
</evidence>
<feature type="domain" description="Metallo-beta-lactamase" evidence="5">
    <location>
        <begin position="15"/>
        <end position="201"/>
    </location>
</feature>
<accession>A0A1V2H6P1</accession>
<dbReference type="EMBL" id="MLCO01000023">
    <property type="protein sequence ID" value="ONG58020.1"/>
    <property type="molecule type" value="Genomic_DNA"/>
</dbReference>
<evidence type="ECO:0000259" key="5">
    <source>
        <dbReference type="SMART" id="SM00849"/>
    </source>
</evidence>
<comment type="cofactor">
    <cofactor evidence="1">
        <name>Zn(2+)</name>
        <dbReference type="ChEBI" id="CHEBI:29105"/>
    </cofactor>
</comment>
<dbReference type="OrthoDB" id="9802991at2"/>
<dbReference type="Proteomes" id="UP000188879">
    <property type="component" value="Unassembled WGS sequence"/>
</dbReference>
<keyword evidence="4" id="KW-0862">Zinc</keyword>
<keyword evidence="7" id="KW-1185">Reference proteome</keyword>
<dbReference type="GO" id="GO:0016787">
    <property type="term" value="F:hydrolase activity"/>
    <property type="evidence" value="ECO:0007669"/>
    <property type="project" value="UniProtKB-KW"/>
</dbReference>
<name>A0A1V2H6P1_9PROT</name>
<evidence type="ECO:0000313" key="7">
    <source>
        <dbReference type="Proteomes" id="UP000188879"/>
    </source>
</evidence>
<dbReference type="SUPFAM" id="SSF56281">
    <property type="entry name" value="Metallo-hydrolase/oxidoreductase"/>
    <property type="match status" value="1"/>
</dbReference>
<dbReference type="Gene3D" id="3.60.15.10">
    <property type="entry name" value="Ribonuclease Z/Hydroxyacylglutathione hydrolase-like"/>
    <property type="match status" value="1"/>
</dbReference>
<organism evidence="6 7">
    <name type="scientific">Teichococcus deserti</name>
    <dbReference type="NCBI Taxonomy" id="1817963"/>
    <lineage>
        <taxon>Bacteria</taxon>
        <taxon>Pseudomonadati</taxon>
        <taxon>Pseudomonadota</taxon>
        <taxon>Alphaproteobacteria</taxon>
        <taxon>Acetobacterales</taxon>
        <taxon>Roseomonadaceae</taxon>
        <taxon>Roseomonas</taxon>
    </lineage>
</organism>
<evidence type="ECO:0000256" key="4">
    <source>
        <dbReference type="ARBA" id="ARBA00022833"/>
    </source>
</evidence>
<dbReference type="CDD" id="cd07737">
    <property type="entry name" value="YcbL-like_MBL-fold"/>
    <property type="match status" value="1"/>
</dbReference>
<protein>
    <recommendedName>
        <fullName evidence="5">Metallo-beta-lactamase domain-containing protein</fullName>
    </recommendedName>
</protein>
<evidence type="ECO:0000313" key="6">
    <source>
        <dbReference type="EMBL" id="ONG58020.1"/>
    </source>
</evidence>
<sequence length="221" mass="23699">MPQLHVAQIPVTPFQQNCALIWDAGTGRGTVIDPGGDVPRILAALDKAGFTVERILLTHGHLDHAGGAAALKRELEARQGAPVPVEGPDRRDAPLLEGLAEQGERFGIEGMESVTPDRWLEEGETIAIAGQDFLTFHCPGHTPGHLAFVSPTLDFAILGDVLFRGSVGRTDFPYGDHDALISSIKEKLLPLGDEIRFLCGHGPGSTFGEERRTNPFLNGQG</sequence>
<dbReference type="Pfam" id="PF00753">
    <property type="entry name" value="Lactamase_B"/>
    <property type="match status" value="1"/>
</dbReference>
<dbReference type="PANTHER" id="PTHR46233:SF3">
    <property type="entry name" value="HYDROXYACYLGLUTATHIONE HYDROLASE GLOC"/>
    <property type="match status" value="1"/>
</dbReference>
<dbReference type="InterPro" id="IPR051453">
    <property type="entry name" value="MBL_Glyoxalase_II"/>
</dbReference>
<comment type="caution">
    <text evidence="6">The sequence shown here is derived from an EMBL/GenBank/DDBJ whole genome shotgun (WGS) entry which is preliminary data.</text>
</comment>
<dbReference type="PANTHER" id="PTHR46233">
    <property type="entry name" value="HYDROXYACYLGLUTATHIONE HYDROLASE GLOC"/>
    <property type="match status" value="1"/>
</dbReference>
<dbReference type="SMART" id="SM00849">
    <property type="entry name" value="Lactamase_B"/>
    <property type="match status" value="1"/>
</dbReference>
<reference evidence="6 7" key="1">
    <citation type="submission" date="2016-10" db="EMBL/GenBank/DDBJ databases">
        <title>Draft Genome sequence of Roseomonas sp. strain M3.</title>
        <authorList>
            <person name="Subhash Y."/>
            <person name="Lee S."/>
        </authorList>
    </citation>
    <scope>NUCLEOTIDE SEQUENCE [LARGE SCALE GENOMIC DNA]</scope>
    <source>
        <strain evidence="6 7">M3</strain>
    </source>
</reference>
<keyword evidence="2" id="KW-0479">Metal-binding</keyword>
<proteinExistence type="predicted"/>
<evidence type="ECO:0000256" key="2">
    <source>
        <dbReference type="ARBA" id="ARBA00022723"/>
    </source>
</evidence>
<dbReference type="InterPro" id="IPR036866">
    <property type="entry name" value="RibonucZ/Hydroxyglut_hydro"/>
</dbReference>
<keyword evidence="3" id="KW-0378">Hydrolase</keyword>
<dbReference type="AlphaFoldDB" id="A0A1V2H6P1"/>